<dbReference type="Pfam" id="PF00571">
    <property type="entry name" value="CBS"/>
    <property type="match status" value="2"/>
</dbReference>
<dbReference type="CDD" id="cd05401">
    <property type="entry name" value="NT_GlnE_GlnD_like"/>
    <property type="match status" value="1"/>
</dbReference>
<dbReference type="Gene3D" id="3.10.580.10">
    <property type="entry name" value="CBS-domain"/>
    <property type="match status" value="1"/>
</dbReference>
<dbReference type="InterPro" id="IPR051257">
    <property type="entry name" value="Diverse_CBS-Domain"/>
</dbReference>
<dbReference type="InterPro" id="IPR018821">
    <property type="entry name" value="DUF294_put_nucleoTrafse_sb-bd"/>
</dbReference>
<keyword evidence="6" id="KW-1185">Reference proteome</keyword>
<dbReference type="Pfam" id="PF00027">
    <property type="entry name" value="cNMP_binding"/>
    <property type="match status" value="1"/>
</dbReference>
<keyword evidence="1 2" id="KW-0129">CBS domain</keyword>
<dbReference type="SMART" id="SM00100">
    <property type="entry name" value="cNMP"/>
    <property type="match status" value="1"/>
</dbReference>
<dbReference type="InterPro" id="IPR018490">
    <property type="entry name" value="cNMP-bd_dom_sf"/>
</dbReference>
<organism evidence="5 6">
    <name type="scientific">Ornithinimicrobium avium</name>
    <dbReference type="NCBI Taxonomy" id="2283195"/>
    <lineage>
        <taxon>Bacteria</taxon>
        <taxon>Bacillati</taxon>
        <taxon>Actinomycetota</taxon>
        <taxon>Actinomycetes</taxon>
        <taxon>Micrococcales</taxon>
        <taxon>Ornithinimicrobiaceae</taxon>
        <taxon>Ornithinimicrobium</taxon>
    </lineage>
</organism>
<dbReference type="KEGG" id="orn:DV701_16320"/>
<proteinExistence type="predicted"/>
<dbReference type="InterPro" id="IPR046342">
    <property type="entry name" value="CBS_dom_sf"/>
</dbReference>
<dbReference type="PANTHER" id="PTHR43080">
    <property type="entry name" value="CBS DOMAIN-CONTAINING PROTEIN CBSX3, MITOCHONDRIAL"/>
    <property type="match status" value="1"/>
</dbReference>
<accession>A0A345NR13</accession>
<dbReference type="Pfam" id="PF10335">
    <property type="entry name" value="DUF294_C"/>
    <property type="match status" value="1"/>
</dbReference>
<evidence type="ECO:0000256" key="1">
    <source>
        <dbReference type="ARBA" id="ARBA00023122"/>
    </source>
</evidence>
<evidence type="ECO:0000313" key="6">
    <source>
        <dbReference type="Proteomes" id="UP000253790"/>
    </source>
</evidence>
<evidence type="ECO:0000313" key="5">
    <source>
        <dbReference type="EMBL" id="AXH97471.1"/>
    </source>
</evidence>
<evidence type="ECO:0000259" key="4">
    <source>
        <dbReference type="PROSITE" id="PS51371"/>
    </source>
</evidence>
<dbReference type="InterPro" id="IPR014710">
    <property type="entry name" value="RmlC-like_jellyroll"/>
</dbReference>
<feature type="domain" description="Cyclic nucleotide-binding" evidence="3">
    <location>
        <begin position="24"/>
        <end position="115"/>
    </location>
</feature>
<dbReference type="RefSeq" id="WP_114929871.1">
    <property type="nucleotide sequence ID" value="NZ_CP031229.1"/>
</dbReference>
<dbReference type="SUPFAM" id="SSF54631">
    <property type="entry name" value="CBS-domain pair"/>
    <property type="match status" value="1"/>
</dbReference>
<gene>
    <name evidence="5" type="ORF">DV701_16320</name>
</gene>
<dbReference type="InterPro" id="IPR000595">
    <property type="entry name" value="cNMP-bd_dom"/>
</dbReference>
<dbReference type="SUPFAM" id="SSF51206">
    <property type="entry name" value="cAMP-binding domain-like"/>
    <property type="match status" value="1"/>
</dbReference>
<dbReference type="EMBL" id="CP031229">
    <property type="protein sequence ID" value="AXH97471.1"/>
    <property type="molecule type" value="Genomic_DNA"/>
</dbReference>
<dbReference type="Gene3D" id="2.60.120.10">
    <property type="entry name" value="Jelly Rolls"/>
    <property type="match status" value="1"/>
</dbReference>
<dbReference type="AlphaFoldDB" id="A0A345NR13"/>
<dbReference type="PROSITE" id="PS50042">
    <property type="entry name" value="CNMP_BINDING_3"/>
    <property type="match status" value="1"/>
</dbReference>
<dbReference type="CDD" id="cd00038">
    <property type="entry name" value="CAP_ED"/>
    <property type="match status" value="1"/>
</dbReference>
<dbReference type="PROSITE" id="PS51371">
    <property type="entry name" value="CBS"/>
    <property type="match status" value="2"/>
</dbReference>
<reference evidence="5 6" key="1">
    <citation type="submission" date="2018-07" db="EMBL/GenBank/DDBJ databases">
        <title>Complete genome sequencing of Ornithinimicrobium sp. AMA3305.</title>
        <authorList>
            <person name="Bae J.-W."/>
        </authorList>
    </citation>
    <scope>NUCLEOTIDE SEQUENCE [LARGE SCALE GENOMIC DNA]</scope>
    <source>
        <strain evidence="5 6">AMA3305</strain>
    </source>
</reference>
<dbReference type="CDD" id="cd04587">
    <property type="entry name" value="CBS_pair_CAP-ED_NT_Pol-beta-like_DUF294_assoc"/>
    <property type="match status" value="1"/>
</dbReference>
<dbReference type="SMART" id="SM00116">
    <property type="entry name" value="CBS"/>
    <property type="match status" value="2"/>
</dbReference>
<evidence type="ECO:0000256" key="2">
    <source>
        <dbReference type="PROSITE-ProRule" id="PRU00703"/>
    </source>
</evidence>
<dbReference type="InterPro" id="IPR005105">
    <property type="entry name" value="GlnD_Uridyltrans_N"/>
</dbReference>
<dbReference type="PANTHER" id="PTHR43080:SF2">
    <property type="entry name" value="CBS DOMAIN-CONTAINING PROTEIN"/>
    <property type="match status" value="1"/>
</dbReference>
<evidence type="ECO:0000259" key="3">
    <source>
        <dbReference type="PROSITE" id="PS50042"/>
    </source>
</evidence>
<dbReference type="Pfam" id="PF03445">
    <property type="entry name" value="DUF294"/>
    <property type="match status" value="1"/>
</dbReference>
<name>A0A345NR13_9MICO</name>
<dbReference type="Proteomes" id="UP000253790">
    <property type="component" value="Chromosome"/>
</dbReference>
<feature type="domain" description="CBS" evidence="4">
    <location>
        <begin position="222"/>
        <end position="279"/>
    </location>
</feature>
<feature type="domain" description="CBS" evidence="4">
    <location>
        <begin position="158"/>
        <end position="214"/>
    </location>
</feature>
<dbReference type="OrthoDB" id="9789996at2"/>
<protein>
    <submittedName>
        <fullName evidence="5">Cyclic nucleotide-binding/CBS domain-containing protein</fullName>
    </submittedName>
</protein>
<dbReference type="GO" id="GO:0008773">
    <property type="term" value="F:[protein-PII] uridylyltransferase activity"/>
    <property type="evidence" value="ECO:0007669"/>
    <property type="project" value="InterPro"/>
</dbReference>
<dbReference type="InterPro" id="IPR000644">
    <property type="entry name" value="CBS_dom"/>
</dbReference>
<sequence length="616" mass="67134">MDVELAEVRDFLAAHPPFDALPPEVLDALPARCTMRYARRGSSVMRAGMSSDRLYVVRSGAVDITDAGQLVDRVGEGGSFGMSAILERAPARYDVTAREDALLLTVPQAEVERLVAEHPVVAEHFGATHRDRIRRALGELQQSERGSAVFRTSVRDLLREPPVCAPPGTTIAEAARAMADGGTSSLLVMEGDRLVGILTDRDLRRRVLAVGVPSDRPVREVMTPDPVTVRSEALALEVMLEMTGRNIHHLPVLDPQGRVAGLVTITDLVRLERSSPVYLVTDLARQSDVPGVVRLASRIGRVVDQLVTEDATAVDIGRVVGALADAVTVRLLQLAEAELGPPPAPYVWVALGSAAREEQTLGGDQDNALVLADGADLEHPWWGELAERVVSGLQAVGWERCPGEVMATNPRWRLTVGRWRAHFRRWATEPEPDAVLNASIFYDMRAVHGDTALVDGLRAEAVALGSRSDLLLAYMAGHAARMRPPIGFFRSFVLEDAGEHHDTFDIKLGIAAVVQLARVHALRAGSLALGTTERLAAAQGPGQISEESARDLHDAFELMSYLRLRHQAEQVRRGLRPDNHIDPARLGSLDRRHLRDAFQIVRTAQHGLSTRLPPVP</sequence>